<evidence type="ECO:0000259" key="4">
    <source>
        <dbReference type="Pfam" id="PF04500"/>
    </source>
</evidence>
<feature type="domain" description="FLYWCH-type" evidence="4">
    <location>
        <begin position="13"/>
        <end position="71"/>
    </location>
</feature>
<gene>
    <name evidence="6" type="ORF">FWK35_00000630</name>
</gene>
<keyword evidence="3" id="KW-0862">Zinc</keyword>
<dbReference type="Gene3D" id="2.20.25.240">
    <property type="match status" value="1"/>
</dbReference>
<comment type="caution">
    <text evidence="6">The sequence shown here is derived from an EMBL/GenBank/DDBJ whole genome shotgun (WGS) entry which is preliminary data.</text>
</comment>
<name>A0A6G0Z5H4_APHCR</name>
<evidence type="ECO:0000313" key="7">
    <source>
        <dbReference type="Proteomes" id="UP000478052"/>
    </source>
</evidence>
<evidence type="ECO:0008006" key="8">
    <source>
        <dbReference type="Google" id="ProtNLM"/>
    </source>
</evidence>
<dbReference type="Pfam" id="PF10551">
    <property type="entry name" value="MULE"/>
    <property type="match status" value="1"/>
</dbReference>
<dbReference type="InterPro" id="IPR018289">
    <property type="entry name" value="MULE_transposase_dom"/>
</dbReference>
<dbReference type="GO" id="GO:0008270">
    <property type="term" value="F:zinc ion binding"/>
    <property type="evidence" value="ECO:0007669"/>
    <property type="project" value="UniProtKB-KW"/>
</dbReference>
<sequence length="420" mass="48107">MIILDYNIYNKHVKSSKGKDLLVSIRYLFEKDYTKNGKTYWKCTKYNTDKCLGRAHTKDNAVVHHKDEHNHIPNAAEIGAKKLIQKVKETATSQIEATPHQVISQIPSSSQAICAALPSVPAMKKIVPRIRRRETASLSNPLTLAELILIEPYTHTLNNDPFILYDSSVGNDNWILLFSTDENLKILASEQCHWFIDGTFKSSPHLFTQLLTIHAIKFNAVLPLVFALLPNKTKDSYDRVARELLNLNKNLQPATIMTDFEPALFGAFSDVFTNTKIRGYADFTLNIKQLMALAFIPVRDVDNTFYELMSQGFFVKHEELLRPLTDYFEDTWIVEGWNKAFSSLLAVTHPTIRRLIDTLKKEQGLTEIKINQLMVGQESPAKKKKYREVATRIENIVTTYNDCDKKEYLIGITHNLEMQK</sequence>
<dbReference type="OrthoDB" id="6602441at2759"/>
<accession>A0A6G0Z5H4</accession>
<evidence type="ECO:0000313" key="6">
    <source>
        <dbReference type="EMBL" id="KAF0765888.1"/>
    </source>
</evidence>
<organism evidence="6 7">
    <name type="scientific">Aphis craccivora</name>
    <name type="common">Cowpea aphid</name>
    <dbReference type="NCBI Taxonomy" id="307492"/>
    <lineage>
        <taxon>Eukaryota</taxon>
        <taxon>Metazoa</taxon>
        <taxon>Ecdysozoa</taxon>
        <taxon>Arthropoda</taxon>
        <taxon>Hexapoda</taxon>
        <taxon>Insecta</taxon>
        <taxon>Pterygota</taxon>
        <taxon>Neoptera</taxon>
        <taxon>Paraneoptera</taxon>
        <taxon>Hemiptera</taxon>
        <taxon>Sternorrhyncha</taxon>
        <taxon>Aphidomorpha</taxon>
        <taxon>Aphidoidea</taxon>
        <taxon>Aphididae</taxon>
        <taxon>Aphidini</taxon>
        <taxon>Aphis</taxon>
        <taxon>Aphis</taxon>
    </lineage>
</organism>
<proteinExistence type="predicted"/>
<evidence type="ECO:0000256" key="1">
    <source>
        <dbReference type="ARBA" id="ARBA00022723"/>
    </source>
</evidence>
<keyword evidence="2" id="KW-0863">Zinc-finger</keyword>
<feature type="domain" description="MULE transposase" evidence="5">
    <location>
        <begin position="194"/>
        <end position="277"/>
    </location>
</feature>
<dbReference type="Pfam" id="PF04500">
    <property type="entry name" value="FLYWCH"/>
    <property type="match status" value="1"/>
</dbReference>
<reference evidence="6 7" key="1">
    <citation type="submission" date="2019-08" db="EMBL/GenBank/DDBJ databases">
        <title>Whole genome of Aphis craccivora.</title>
        <authorList>
            <person name="Voronova N.V."/>
            <person name="Shulinski R.S."/>
            <person name="Bandarenka Y.V."/>
            <person name="Zhorov D.G."/>
            <person name="Warner D."/>
        </authorList>
    </citation>
    <scope>NUCLEOTIDE SEQUENCE [LARGE SCALE GENOMIC DNA]</scope>
    <source>
        <strain evidence="6">180601</strain>
        <tissue evidence="6">Whole Body</tissue>
    </source>
</reference>
<keyword evidence="7" id="KW-1185">Reference proteome</keyword>
<evidence type="ECO:0000256" key="3">
    <source>
        <dbReference type="ARBA" id="ARBA00022833"/>
    </source>
</evidence>
<keyword evidence="1" id="KW-0479">Metal-binding</keyword>
<evidence type="ECO:0000256" key="2">
    <source>
        <dbReference type="ARBA" id="ARBA00022771"/>
    </source>
</evidence>
<dbReference type="PANTHER" id="PTHR47160">
    <property type="entry name" value="PUTATIVE-RELATED"/>
    <property type="match status" value="1"/>
</dbReference>
<dbReference type="PANTHER" id="PTHR47160:SF10">
    <property type="entry name" value="MULE TRANSPOSASE DOMAIN-CONTAINING PROTEIN"/>
    <property type="match status" value="1"/>
</dbReference>
<evidence type="ECO:0000259" key="5">
    <source>
        <dbReference type="Pfam" id="PF10551"/>
    </source>
</evidence>
<dbReference type="AlphaFoldDB" id="A0A6G0Z5H4"/>
<dbReference type="InterPro" id="IPR007588">
    <property type="entry name" value="Znf_FLYWCH"/>
</dbReference>
<protein>
    <recommendedName>
        <fullName evidence="8">FLYWCH-type domain-containing protein</fullName>
    </recommendedName>
</protein>
<dbReference type="EMBL" id="VUJU01001306">
    <property type="protein sequence ID" value="KAF0765888.1"/>
    <property type="molecule type" value="Genomic_DNA"/>
</dbReference>
<dbReference type="Proteomes" id="UP000478052">
    <property type="component" value="Unassembled WGS sequence"/>
</dbReference>